<dbReference type="EMBL" id="AM933173">
    <property type="protein sequence ID" value="CDU41914.1"/>
    <property type="molecule type" value="Genomic_DNA"/>
</dbReference>
<organism evidence="1 2">
    <name type="scientific">Salmonella gallinarum (strain 287/91 / NCTC 13346)</name>
    <dbReference type="NCBI Taxonomy" id="550538"/>
    <lineage>
        <taxon>Bacteria</taxon>
        <taxon>Pseudomonadati</taxon>
        <taxon>Pseudomonadota</taxon>
        <taxon>Gammaproteobacteria</taxon>
        <taxon>Enterobacterales</taxon>
        <taxon>Enterobacteriaceae</taxon>
        <taxon>Salmonella</taxon>
    </lineage>
</organism>
<dbReference type="HOGENOM" id="CLU_210436_0_0_6"/>
<gene>
    <name evidence="1" type="ordered locus">SG1993A</name>
</gene>
<evidence type="ECO:0000313" key="2">
    <source>
        <dbReference type="Proteomes" id="UP000008321"/>
    </source>
</evidence>
<proteinExistence type="predicted"/>
<accession>A0A069C6X4</accession>
<evidence type="ECO:0000313" key="1">
    <source>
        <dbReference type="EMBL" id="CDU41914.1"/>
    </source>
</evidence>
<dbReference type="KEGG" id="seg:SG1993A"/>
<dbReference type="Proteomes" id="UP000008321">
    <property type="component" value="Chromosome"/>
</dbReference>
<reference evidence="1 2" key="1">
    <citation type="journal article" date="2008" name="Genome Res.">
        <title>Comparative genome analysis of Salmonella enteritidis PT4 and Salmonella gallinarum 287/91 provides insights into evolutionary and host adaptation pathways.</title>
        <authorList>
            <person name="Thomson N.R."/>
            <person name="Clayton D.J."/>
            <person name="Windhorst D."/>
            <person name="Vernikos G."/>
            <person name="Davidson S."/>
            <person name="Churcher C."/>
            <person name="Quail M.A."/>
            <person name="Stevens M."/>
            <person name="Jones M.A."/>
            <person name="Watson M."/>
            <person name="Barron A."/>
            <person name="Layton A."/>
            <person name="Pickard D."/>
            <person name="Kingsley R.A."/>
            <person name="Bignell A."/>
            <person name="Clark L."/>
            <person name="Harris B."/>
            <person name="Ormond D."/>
            <person name="Abdellah Z."/>
            <person name="Brooks K."/>
            <person name="Cherevach I."/>
            <person name="Chillingworth T."/>
            <person name="Woodward J."/>
            <person name="Norberczak H."/>
            <person name="Lord A."/>
            <person name="Arrowsmith C."/>
            <person name="Jagels K."/>
            <person name="Moule S."/>
            <person name="Mungall K."/>
            <person name="Sanders M."/>
            <person name="Whitehead S."/>
            <person name="Chabalgoity J.A."/>
            <person name="Maskell D."/>
            <person name="Humphrey T."/>
            <person name="Roberts M."/>
            <person name="Barrow P.A."/>
            <person name="Dougan G."/>
            <person name="Parkhill J."/>
        </authorList>
    </citation>
    <scope>NUCLEOTIDE SEQUENCE [LARGE SCALE GENOMIC DNA]</scope>
    <source>
        <strain evidence="2">287/91 / NCTC 13346</strain>
    </source>
</reference>
<dbReference type="AlphaFoldDB" id="A0A069C6X4"/>
<name>A0A069C6X4_SALG2</name>
<protein>
    <submittedName>
        <fullName evidence="1">Uncharacterized protein</fullName>
    </submittedName>
</protein>
<sequence length="60" mass="6829">MISSYINPCIKISFTRSIFLTTDAVFYHFAARRASTFIFFSSQAHTLLQRPSHISGDKTV</sequence>